<comment type="caution">
    <text evidence="1">The sequence shown here is derived from an EMBL/GenBank/DDBJ whole genome shotgun (WGS) entry which is preliminary data.</text>
</comment>
<gene>
    <name evidence="1" type="ORF">DGG96_19485</name>
    <name evidence="2" type="ORF">ELY20_16250</name>
</gene>
<dbReference type="Proteomes" id="UP000247152">
    <property type="component" value="Unassembled WGS sequence"/>
</dbReference>
<proteinExistence type="predicted"/>
<protein>
    <submittedName>
        <fullName evidence="1">Uncharacterized protein</fullName>
    </submittedName>
</protein>
<dbReference type="Proteomes" id="UP000287374">
    <property type="component" value="Unassembled WGS sequence"/>
</dbReference>
<reference evidence="1 3" key="1">
    <citation type="submission" date="2018-05" db="EMBL/GenBank/DDBJ databases">
        <title>Legionella qingyii sp.nov., whole genome shotgun sequence.</title>
        <authorList>
            <person name="Wu H."/>
            <person name="Zhu Q."/>
            <person name="Hu C."/>
        </authorList>
    </citation>
    <scope>NUCLEOTIDE SEQUENCE [LARGE SCALE GENOMIC DNA]</scope>
    <source>
        <strain evidence="1 3">HEB18</strain>
    </source>
</reference>
<dbReference type="EMBL" id="QHJG01000052">
    <property type="protein sequence ID" value="PWY53963.1"/>
    <property type="molecule type" value="Genomic_DNA"/>
</dbReference>
<keyword evidence="4" id="KW-1185">Reference proteome</keyword>
<name>A0A317TX20_9GAMM</name>
<reference evidence="2 4" key="2">
    <citation type="submission" date="2018-12" db="EMBL/GenBank/DDBJ databases">
        <title>Legionella sp,whole genome shotgun sequence.</title>
        <authorList>
            <person name="Wu H."/>
        </authorList>
    </citation>
    <scope>NUCLEOTIDE SEQUENCE [LARGE SCALE GENOMIC DNA]</scope>
    <source>
        <strain evidence="2">Km489</strain>
        <strain evidence="4">km489</strain>
    </source>
</reference>
<organism evidence="1 3">
    <name type="scientific">Legionella qingyii</name>
    <dbReference type="NCBI Taxonomy" id="2184757"/>
    <lineage>
        <taxon>Bacteria</taxon>
        <taxon>Pseudomonadati</taxon>
        <taxon>Pseudomonadota</taxon>
        <taxon>Gammaproteobacteria</taxon>
        <taxon>Legionellales</taxon>
        <taxon>Legionellaceae</taxon>
        <taxon>Legionella</taxon>
    </lineage>
</organism>
<accession>A0A317TX20</accession>
<dbReference type="RefSeq" id="WP_110144148.1">
    <property type="nucleotide sequence ID" value="NZ_QHJG01000052.1"/>
</dbReference>
<evidence type="ECO:0000313" key="4">
    <source>
        <dbReference type="Proteomes" id="UP000287374"/>
    </source>
</evidence>
<sequence length="142" mass="16702">MPYAIGRPVRDLKGSWLFGVKARKLTKEELQKNLFLQDSIKIFDDLEAAQFYASRFRKKYRFPKNTLDKSTVTPVFTVEVNNNISLYIKNKELIETEDNIIPLEYFDCPKEVISKIIRVDFFDSKITSMEWESEYASNCILI</sequence>
<evidence type="ECO:0000313" key="1">
    <source>
        <dbReference type="EMBL" id="PWY53963.1"/>
    </source>
</evidence>
<dbReference type="AlphaFoldDB" id="A0A317TX20"/>
<dbReference type="EMBL" id="RZGX01000033">
    <property type="protein sequence ID" value="RUR18927.1"/>
    <property type="molecule type" value="Genomic_DNA"/>
</dbReference>
<evidence type="ECO:0000313" key="3">
    <source>
        <dbReference type="Proteomes" id="UP000247152"/>
    </source>
</evidence>
<evidence type="ECO:0000313" key="2">
    <source>
        <dbReference type="EMBL" id="RUR18927.1"/>
    </source>
</evidence>